<proteinExistence type="predicted"/>
<evidence type="ECO:0000313" key="1">
    <source>
        <dbReference type="EMBL" id="SHG45556.1"/>
    </source>
</evidence>
<gene>
    <name evidence="1" type="ORF">SAMN05443248_1617</name>
</gene>
<accession>A0A1M5JYD6</accession>
<sequence length="157" mass="17516">MQWLSTRDALRIGIDVYSYEATILGQRAIGPALSTETGSYEIAQHGVANFYKRFKSAGMAGMSFSVADCYKRAAELRTVKGVQYCFTIDLLAVDLSAWGEKTYHFPILPYFTPSQANNRTHDLLISLGIRSDLGKLLTQWQDYLLLANLASVATHQE</sequence>
<dbReference type="Proteomes" id="UP000189796">
    <property type="component" value="Chromosome I"/>
</dbReference>
<dbReference type="EMBL" id="LT670817">
    <property type="protein sequence ID" value="SHG45556.1"/>
    <property type="molecule type" value="Genomic_DNA"/>
</dbReference>
<name>A0A1M5JYD6_9BRAD</name>
<organism evidence="1 2">
    <name type="scientific">Bradyrhizobium erythrophlei</name>
    <dbReference type="NCBI Taxonomy" id="1437360"/>
    <lineage>
        <taxon>Bacteria</taxon>
        <taxon>Pseudomonadati</taxon>
        <taxon>Pseudomonadota</taxon>
        <taxon>Alphaproteobacteria</taxon>
        <taxon>Hyphomicrobiales</taxon>
        <taxon>Nitrobacteraceae</taxon>
        <taxon>Bradyrhizobium</taxon>
    </lineage>
</organism>
<protein>
    <submittedName>
        <fullName evidence="1">Uncharacterized protein</fullName>
    </submittedName>
</protein>
<evidence type="ECO:0000313" key="2">
    <source>
        <dbReference type="Proteomes" id="UP000189796"/>
    </source>
</evidence>
<dbReference type="AlphaFoldDB" id="A0A1M5JYD6"/>
<reference evidence="1 2" key="1">
    <citation type="submission" date="2016-11" db="EMBL/GenBank/DDBJ databases">
        <authorList>
            <person name="Jaros S."/>
            <person name="Januszkiewicz K."/>
            <person name="Wedrychowicz H."/>
        </authorList>
    </citation>
    <scope>NUCLEOTIDE SEQUENCE [LARGE SCALE GENOMIC DNA]</scope>
    <source>
        <strain evidence="1 2">GAS138</strain>
    </source>
</reference>